<dbReference type="InterPro" id="IPR011711">
    <property type="entry name" value="GntR_C"/>
</dbReference>
<dbReference type="GO" id="GO:0003700">
    <property type="term" value="F:DNA-binding transcription factor activity"/>
    <property type="evidence" value="ECO:0007669"/>
    <property type="project" value="InterPro"/>
</dbReference>
<dbReference type="OrthoDB" id="9028214at2"/>
<gene>
    <name evidence="5" type="ORF">SAMN05444851_1231</name>
</gene>
<dbReference type="PANTHER" id="PTHR43537">
    <property type="entry name" value="TRANSCRIPTIONAL REGULATOR, GNTR FAMILY"/>
    <property type="match status" value="1"/>
</dbReference>
<evidence type="ECO:0000256" key="3">
    <source>
        <dbReference type="ARBA" id="ARBA00023163"/>
    </source>
</evidence>
<protein>
    <submittedName>
        <fullName evidence="5">Transcriptional regulator, GntR family</fullName>
    </submittedName>
</protein>
<dbReference type="SUPFAM" id="SSF48008">
    <property type="entry name" value="GntR ligand-binding domain-like"/>
    <property type="match status" value="1"/>
</dbReference>
<accession>A0A1I0NZB1</accession>
<evidence type="ECO:0000259" key="4">
    <source>
        <dbReference type="PROSITE" id="PS50949"/>
    </source>
</evidence>
<dbReference type="GO" id="GO:0003677">
    <property type="term" value="F:DNA binding"/>
    <property type="evidence" value="ECO:0007669"/>
    <property type="project" value="UniProtKB-KW"/>
</dbReference>
<dbReference type="CDD" id="cd07377">
    <property type="entry name" value="WHTH_GntR"/>
    <property type="match status" value="1"/>
</dbReference>
<dbReference type="AlphaFoldDB" id="A0A1I0NZB1"/>
<dbReference type="InterPro" id="IPR036390">
    <property type="entry name" value="WH_DNA-bd_sf"/>
</dbReference>
<keyword evidence="3" id="KW-0804">Transcription</keyword>
<dbReference type="PRINTS" id="PR00035">
    <property type="entry name" value="HTHGNTR"/>
</dbReference>
<dbReference type="PROSITE" id="PS50949">
    <property type="entry name" value="HTH_GNTR"/>
    <property type="match status" value="1"/>
</dbReference>
<dbReference type="STRING" id="1173584.SAMN05444851_1231"/>
<keyword evidence="6" id="KW-1185">Reference proteome</keyword>
<keyword evidence="2" id="KW-0238">DNA-binding</keyword>
<organism evidence="5 6">
    <name type="scientific">Aliiroseovarius sediminilitoris</name>
    <dbReference type="NCBI Taxonomy" id="1173584"/>
    <lineage>
        <taxon>Bacteria</taxon>
        <taxon>Pseudomonadati</taxon>
        <taxon>Pseudomonadota</taxon>
        <taxon>Alphaproteobacteria</taxon>
        <taxon>Rhodobacterales</taxon>
        <taxon>Paracoccaceae</taxon>
        <taxon>Aliiroseovarius</taxon>
    </lineage>
</organism>
<sequence>MIAPTGQWDGTGCLSVAKAQPLFIKTSNLLADLYSVPPETTETRLPETLRPTLADQVYDQLLMKILEEEYTVNSRLPAEEVLAQSFGVSRPIVRAALSRLRDDGIVQSRRGSGSYVLRRPDRQLIGFVPLESVSDVQRCYEFRIDVEGAAAAWAARRRDSDDLAAMDHAYQVMEQAYKENAMGVEADQMLHLAVARASKNPFFAAVLESLGEQIAQGVKLSRSLTLLDIPGRQELVLAEHRAVLDAIRLKQPEVAEATMRHHITAAKDRMFVGTREM</sequence>
<dbReference type="Pfam" id="PF07729">
    <property type="entry name" value="FCD"/>
    <property type="match status" value="1"/>
</dbReference>
<dbReference type="Gene3D" id="1.20.120.530">
    <property type="entry name" value="GntR ligand-binding domain-like"/>
    <property type="match status" value="1"/>
</dbReference>
<dbReference type="InterPro" id="IPR008920">
    <property type="entry name" value="TF_FadR/GntR_C"/>
</dbReference>
<evidence type="ECO:0000313" key="6">
    <source>
        <dbReference type="Proteomes" id="UP000199650"/>
    </source>
</evidence>
<dbReference type="SMART" id="SM00345">
    <property type="entry name" value="HTH_GNTR"/>
    <property type="match status" value="1"/>
</dbReference>
<name>A0A1I0NZB1_9RHOB</name>
<dbReference type="InterPro" id="IPR000524">
    <property type="entry name" value="Tscrpt_reg_HTH_GntR"/>
</dbReference>
<proteinExistence type="predicted"/>
<dbReference type="Pfam" id="PF00392">
    <property type="entry name" value="GntR"/>
    <property type="match status" value="1"/>
</dbReference>
<keyword evidence="1" id="KW-0805">Transcription regulation</keyword>
<dbReference type="PANTHER" id="PTHR43537:SF5">
    <property type="entry name" value="UXU OPERON TRANSCRIPTIONAL REGULATOR"/>
    <property type="match status" value="1"/>
</dbReference>
<dbReference type="EMBL" id="FOJB01000001">
    <property type="protein sequence ID" value="SEW07348.1"/>
    <property type="molecule type" value="Genomic_DNA"/>
</dbReference>
<dbReference type="Proteomes" id="UP000199650">
    <property type="component" value="Unassembled WGS sequence"/>
</dbReference>
<feature type="domain" description="HTH gntR-type" evidence="4">
    <location>
        <begin position="51"/>
        <end position="119"/>
    </location>
</feature>
<dbReference type="SMART" id="SM00895">
    <property type="entry name" value="FCD"/>
    <property type="match status" value="1"/>
</dbReference>
<dbReference type="InterPro" id="IPR036388">
    <property type="entry name" value="WH-like_DNA-bd_sf"/>
</dbReference>
<evidence type="ECO:0000256" key="1">
    <source>
        <dbReference type="ARBA" id="ARBA00023015"/>
    </source>
</evidence>
<reference evidence="5 6" key="1">
    <citation type="submission" date="2016-10" db="EMBL/GenBank/DDBJ databases">
        <authorList>
            <person name="de Groot N.N."/>
        </authorList>
    </citation>
    <scope>NUCLEOTIDE SEQUENCE [LARGE SCALE GENOMIC DNA]</scope>
    <source>
        <strain evidence="5 6">DSM 29439</strain>
    </source>
</reference>
<evidence type="ECO:0000313" key="5">
    <source>
        <dbReference type="EMBL" id="SEW07348.1"/>
    </source>
</evidence>
<evidence type="ECO:0000256" key="2">
    <source>
        <dbReference type="ARBA" id="ARBA00023125"/>
    </source>
</evidence>
<dbReference type="Gene3D" id="1.10.10.10">
    <property type="entry name" value="Winged helix-like DNA-binding domain superfamily/Winged helix DNA-binding domain"/>
    <property type="match status" value="1"/>
</dbReference>
<dbReference type="SUPFAM" id="SSF46785">
    <property type="entry name" value="Winged helix' DNA-binding domain"/>
    <property type="match status" value="1"/>
</dbReference>